<proteinExistence type="predicted"/>
<dbReference type="RefSeq" id="WP_268044948.1">
    <property type="nucleotide sequence ID" value="NZ_CP104064.1"/>
</dbReference>
<reference evidence="2" key="1">
    <citation type="submission" date="2022-08" db="EMBL/GenBank/DDBJ databases">
        <title>Alicyclobacillus dauci DSM2870, complete genome.</title>
        <authorList>
            <person name="Wang Q."/>
            <person name="Cai R."/>
            <person name="Wang Z."/>
        </authorList>
    </citation>
    <scope>NUCLEOTIDE SEQUENCE</scope>
    <source>
        <strain evidence="2">DSM 28700</strain>
    </source>
</reference>
<sequence length="117" mass="12385">MAHKLIGLVVAITIFTADRLLKVMTNFGMLHGSIGPLQLIPLHNPGAMGGTFPHQHLLLAVIGVVAIIALTIVWMRHQPVKFESLFQAGWGLLFGGALGNTFDRLDSHAAGAAPAEG</sequence>
<keyword evidence="1" id="KW-0812">Transmembrane</keyword>
<keyword evidence="1" id="KW-0472">Membrane</keyword>
<gene>
    <name evidence="2" type="ORF">NZD86_02640</name>
</gene>
<name>A0ABY6Z3K7_9BACL</name>
<feature type="transmembrane region" description="Helical" evidence="1">
    <location>
        <begin position="57"/>
        <end position="75"/>
    </location>
</feature>
<dbReference type="InterPro" id="IPR001872">
    <property type="entry name" value="Peptidase_A8"/>
</dbReference>
<dbReference type="Pfam" id="PF01252">
    <property type="entry name" value="Peptidase_A8"/>
    <property type="match status" value="1"/>
</dbReference>
<dbReference type="Proteomes" id="UP001164803">
    <property type="component" value="Chromosome"/>
</dbReference>
<organism evidence="2 3">
    <name type="scientific">Alicyclobacillus dauci</name>
    <dbReference type="NCBI Taxonomy" id="1475485"/>
    <lineage>
        <taxon>Bacteria</taxon>
        <taxon>Bacillati</taxon>
        <taxon>Bacillota</taxon>
        <taxon>Bacilli</taxon>
        <taxon>Bacillales</taxon>
        <taxon>Alicyclobacillaceae</taxon>
        <taxon>Alicyclobacillus</taxon>
    </lineage>
</organism>
<evidence type="ECO:0000313" key="2">
    <source>
        <dbReference type="EMBL" id="WAH37455.1"/>
    </source>
</evidence>
<keyword evidence="1" id="KW-1133">Transmembrane helix</keyword>
<accession>A0ABY6Z3K7</accession>
<dbReference type="EMBL" id="CP104064">
    <property type="protein sequence ID" value="WAH37455.1"/>
    <property type="molecule type" value="Genomic_DNA"/>
</dbReference>
<protein>
    <submittedName>
        <fullName evidence="2">Signal peptidase II</fullName>
    </submittedName>
</protein>
<evidence type="ECO:0000256" key="1">
    <source>
        <dbReference type="SAM" id="Phobius"/>
    </source>
</evidence>
<keyword evidence="3" id="KW-1185">Reference proteome</keyword>
<evidence type="ECO:0000313" key="3">
    <source>
        <dbReference type="Proteomes" id="UP001164803"/>
    </source>
</evidence>